<reference evidence="3" key="2">
    <citation type="submission" date="2025-09" db="UniProtKB">
        <authorList>
            <consortium name="Ensembl"/>
        </authorList>
    </citation>
    <scope>IDENTIFICATION</scope>
</reference>
<evidence type="ECO:0000313" key="4">
    <source>
        <dbReference type="Proteomes" id="UP000261520"/>
    </source>
</evidence>
<name>A0A3B3ZZ98_9GOBI</name>
<sequence>MTWVKRFGYPSTSFSQKWADPFLLTEISCLKRACVGLCLADDCCPDGWSHFGSRCFMFFRKPKTWIDAELSCIEIGGNLASIHSSDDNQFIQDTVLRLTGSHWRVWIGGHDGEGVWQWTDGSPFDFNHWNYGEPNNFRGEHCLVMNWGAHLWSDYRCTYRLPYMCSSRPVPKTRTRH</sequence>
<dbReference type="InterPro" id="IPR018378">
    <property type="entry name" value="C-type_lectin_CS"/>
</dbReference>
<dbReference type="Proteomes" id="UP000261520">
    <property type="component" value="Unplaced"/>
</dbReference>
<dbReference type="PROSITE" id="PS50041">
    <property type="entry name" value="C_TYPE_LECTIN_2"/>
    <property type="match status" value="1"/>
</dbReference>
<dbReference type="SUPFAM" id="SSF56436">
    <property type="entry name" value="C-type lectin-like"/>
    <property type="match status" value="1"/>
</dbReference>
<evidence type="ECO:0000259" key="2">
    <source>
        <dbReference type="PROSITE" id="PS50041"/>
    </source>
</evidence>
<dbReference type="InterPro" id="IPR050111">
    <property type="entry name" value="C-type_lectin/snaclec_domain"/>
</dbReference>
<dbReference type="PANTHER" id="PTHR22803">
    <property type="entry name" value="MANNOSE, PHOSPHOLIPASE, LECTIN RECEPTOR RELATED"/>
    <property type="match status" value="1"/>
</dbReference>
<dbReference type="PROSITE" id="PS00615">
    <property type="entry name" value="C_TYPE_LECTIN_1"/>
    <property type="match status" value="1"/>
</dbReference>
<dbReference type="PRINTS" id="PR01504">
    <property type="entry name" value="PNCREATITSAP"/>
</dbReference>
<keyword evidence="4" id="KW-1185">Reference proteome</keyword>
<dbReference type="Ensembl" id="ENSPMGT00000010225.1">
    <property type="protein sequence ID" value="ENSPMGP00000009586.1"/>
    <property type="gene ID" value="ENSPMGG00000007413.1"/>
</dbReference>
<dbReference type="SMART" id="SM00034">
    <property type="entry name" value="CLECT"/>
    <property type="match status" value="1"/>
</dbReference>
<dbReference type="AlphaFoldDB" id="A0A3B3ZZ98"/>
<evidence type="ECO:0000313" key="3">
    <source>
        <dbReference type="Ensembl" id="ENSPMGP00000009586.1"/>
    </source>
</evidence>
<dbReference type="CDD" id="cd00037">
    <property type="entry name" value="CLECT"/>
    <property type="match status" value="1"/>
</dbReference>
<protein>
    <recommendedName>
        <fullName evidence="2">C-type lectin domain-containing protein</fullName>
    </recommendedName>
</protein>
<dbReference type="Gene3D" id="3.10.100.10">
    <property type="entry name" value="Mannose-Binding Protein A, subunit A"/>
    <property type="match status" value="1"/>
</dbReference>
<dbReference type="Pfam" id="PF00059">
    <property type="entry name" value="Lectin_C"/>
    <property type="match status" value="1"/>
</dbReference>
<evidence type="ECO:0000256" key="1">
    <source>
        <dbReference type="ARBA" id="ARBA00023157"/>
    </source>
</evidence>
<accession>A0A3B3ZZ98</accession>
<organism evidence="3 4">
    <name type="scientific">Periophthalmus magnuspinnatus</name>
    <dbReference type="NCBI Taxonomy" id="409849"/>
    <lineage>
        <taxon>Eukaryota</taxon>
        <taxon>Metazoa</taxon>
        <taxon>Chordata</taxon>
        <taxon>Craniata</taxon>
        <taxon>Vertebrata</taxon>
        <taxon>Euteleostomi</taxon>
        <taxon>Actinopterygii</taxon>
        <taxon>Neopterygii</taxon>
        <taxon>Teleostei</taxon>
        <taxon>Neoteleostei</taxon>
        <taxon>Acanthomorphata</taxon>
        <taxon>Gobiaria</taxon>
        <taxon>Gobiiformes</taxon>
        <taxon>Gobioidei</taxon>
        <taxon>Gobiidae</taxon>
        <taxon>Oxudercinae</taxon>
        <taxon>Periophthalmus</taxon>
    </lineage>
</organism>
<keyword evidence="1" id="KW-1015">Disulfide bond</keyword>
<feature type="domain" description="C-type lectin" evidence="2">
    <location>
        <begin position="51"/>
        <end position="166"/>
    </location>
</feature>
<reference evidence="3" key="1">
    <citation type="submission" date="2025-08" db="UniProtKB">
        <authorList>
            <consortium name="Ensembl"/>
        </authorList>
    </citation>
    <scope>IDENTIFICATION</scope>
</reference>
<dbReference type="InterPro" id="IPR016187">
    <property type="entry name" value="CTDL_fold"/>
</dbReference>
<dbReference type="InterPro" id="IPR001304">
    <property type="entry name" value="C-type_lectin-like"/>
</dbReference>
<dbReference type="InterPro" id="IPR016186">
    <property type="entry name" value="C-type_lectin-like/link_sf"/>
</dbReference>
<proteinExistence type="predicted"/>